<reference evidence="4" key="1">
    <citation type="journal article" date="2019" name="Int. J. Syst. Evol. Microbiol.">
        <title>The Global Catalogue of Microorganisms (GCM) 10K type strain sequencing project: providing services to taxonomists for standard genome sequencing and annotation.</title>
        <authorList>
            <consortium name="The Broad Institute Genomics Platform"/>
            <consortium name="The Broad Institute Genome Sequencing Center for Infectious Disease"/>
            <person name="Wu L."/>
            <person name="Ma J."/>
        </authorList>
    </citation>
    <scope>NUCLEOTIDE SEQUENCE [LARGE SCALE GENOMIC DNA]</scope>
    <source>
        <strain evidence="4">JCM 16601</strain>
    </source>
</reference>
<dbReference type="EMBL" id="BAAAZC010000010">
    <property type="protein sequence ID" value="GAA3968599.1"/>
    <property type="molecule type" value="Genomic_DNA"/>
</dbReference>
<comment type="caution">
    <text evidence="3">The sequence shown here is derived from an EMBL/GenBank/DDBJ whole genome shotgun (WGS) entry which is preliminary data.</text>
</comment>
<organism evidence="3 4">
    <name type="scientific">Mucilaginibacter dorajii</name>
    <dbReference type="NCBI Taxonomy" id="692994"/>
    <lineage>
        <taxon>Bacteria</taxon>
        <taxon>Pseudomonadati</taxon>
        <taxon>Bacteroidota</taxon>
        <taxon>Sphingobacteriia</taxon>
        <taxon>Sphingobacteriales</taxon>
        <taxon>Sphingobacteriaceae</taxon>
        <taxon>Mucilaginibacter</taxon>
    </lineage>
</organism>
<dbReference type="CDD" id="cd06259">
    <property type="entry name" value="YdcF-like"/>
    <property type="match status" value="1"/>
</dbReference>
<proteinExistence type="predicted"/>
<dbReference type="Pfam" id="PF02698">
    <property type="entry name" value="DUF218"/>
    <property type="match status" value="1"/>
</dbReference>
<evidence type="ECO:0000313" key="3">
    <source>
        <dbReference type="EMBL" id="GAA3968599.1"/>
    </source>
</evidence>
<dbReference type="RefSeq" id="WP_259094268.1">
    <property type="nucleotide sequence ID" value="NZ_BAAAZC010000010.1"/>
</dbReference>
<name>A0ABP7PNC3_9SPHI</name>
<evidence type="ECO:0000313" key="4">
    <source>
        <dbReference type="Proteomes" id="UP001500742"/>
    </source>
</evidence>
<sequence length="413" mass="46446">MKRVLVILFLSFATLYLRAQTANQRYQQLGNNYVLIKNYYLLNLLQNYPAASKLVSGDPILTKLAQAKMKTVQDSLKANKGFMSITRSLKFSAAEIKTAGARLVSLYKPNNVLGVLVTKHLIPSGFYIQYDNLSNVKLLVKAWEQDAHAINHTIEIYADGKKPGFPDIDSINFNIYSKTYSKAITDGANDIVKRYGATRLFFLPSVSYALHSLDINGRNDAGNDEPMQLNANKAAYNRIKTIDWKKYMYTLILIPGEGPDRPGVSISPGSIARCKIAAIKFKEGVAPFVMASGGKVHPFKTNFSEAEQMKKYLMNQLGIPENAILIEPQARHTTTNLRNCARLIFRYGMPFNKPFIVSTNKIQSYYISYMQKRCEADLGYVPYTLGRRLSNTEQEIMPNIASLQINPLEPLDP</sequence>
<keyword evidence="4" id="KW-1185">Reference proteome</keyword>
<keyword evidence="1" id="KW-0732">Signal</keyword>
<feature type="chain" id="PRO_5046806717" description="DUF218 domain-containing protein" evidence="1">
    <location>
        <begin position="20"/>
        <end position="413"/>
    </location>
</feature>
<gene>
    <name evidence="3" type="ORF">GCM10022210_16840</name>
</gene>
<evidence type="ECO:0000256" key="1">
    <source>
        <dbReference type="SAM" id="SignalP"/>
    </source>
</evidence>
<feature type="domain" description="DUF218" evidence="2">
    <location>
        <begin position="253"/>
        <end position="385"/>
    </location>
</feature>
<feature type="signal peptide" evidence="1">
    <location>
        <begin position="1"/>
        <end position="19"/>
    </location>
</feature>
<accession>A0ABP7PNC3</accession>
<dbReference type="Proteomes" id="UP001500742">
    <property type="component" value="Unassembled WGS sequence"/>
</dbReference>
<evidence type="ECO:0000259" key="2">
    <source>
        <dbReference type="Pfam" id="PF02698"/>
    </source>
</evidence>
<dbReference type="InterPro" id="IPR014729">
    <property type="entry name" value="Rossmann-like_a/b/a_fold"/>
</dbReference>
<protein>
    <recommendedName>
        <fullName evidence="2">DUF218 domain-containing protein</fullName>
    </recommendedName>
</protein>
<dbReference type="Gene3D" id="3.40.50.620">
    <property type="entry name" value="HUPs"/>
    <property type="match status" value="1"/>
</dbReference>
<dbReference type="InterPro" id="IPR003848">
    <property type="entry name" value="DUF218"/>
</dbReference>